<accession>W8C3D5</accession>
<dbReference type="AlphaFoldDB" id="W8C3D5"/>
<sequence length="497" mass="56177">MLRSSSTDSSSSVPSSPRILAVDTTTAGTSADESLHNFALSPSVVSDTSGVCSDEARVISREASVNLEAPLNDYITARTGLLESEAQCDALRELLTDYEIRNFMQVSRSPEFLDFNVDHLQRLVEHDDLNVRSEADVFCAIRRWYKQNEESRRMHLPNLIGSLRLTQFDVDFLYSNINTLPGCELLVSRAVEWLLRPTARATIALRYTKPRKVLQAEEETCRIAVQTRGDHRFADKCILRYSNALSEWQKWLEIKLERSNFGVVQLECSLVFIGGLGRNNKPSNRVNRFNLNTQAWEPMPSMEQRRVYLSVALLDGKIYAFGGQDEKYQALNSVEMFDTITGRWRSVTSMSFRRAGTGATVLNGKLYVVGGFNRAHLSTVERYDPVKNIWTQCADMNEARGWPGVTVHNDHIYAIGGWHNGALKTVERYSVETNKWTTIACLNVARGSVCGMSMNRELWAIGGYSEGVLKDTVETYDAENDKWLEQKALPEVGRYVH</sequence>
<dbReference type="PANTHER" id="PTHR45632:SF17">
    <property type="entry name" value="KELCH-LIKE PROTEIN 31"/>
    <property type="match status" value="1"/>
</dbReference>
<dbReference type="SMART" id="SM00612">
    <property type="entry name" value="Kelch"/>
    <property type="match status" value="5"/>
</dbReference>
<dbReference type="GO" id="GO:0016567">
    <property type="term" value="P:protein ubiquitination"/>
    <property type="evidence" value="ECO:0007669"/>
    <property type="project" value="UniProtKB-UniPathway"/>
</dbReference>
<dbReference type="UniPathway" id="UPA00143"/>
<dbReference type="InterPro" id="IPR015915">
    <property type="entry name" value="Kelch-typ_b-propeller"/>
</dbReference>
<dbReference type="OrthoDB" id="7940062at2759"/>
<evidence type="ECO:0000259" key="2">
    <source>
        <dbReference type="SMART" id="SM00875"/>
    </source>
</evidence>
<evidence type="ECO:0000313" key="3">
    <source>
        <dbReference type="EMBL" id="JAC06448.1"/>
    </source>
</evidence>
<organism evidence="3">
    <name type="scientific">Ceratitis capitata</name>
    <name type="common">Mediterranean fruit fly</name>
    <name type="synonym">Tephritis capitata</name>
    <dbReference type="NCBI Taxonomy" id="7213"/>
    <lineage>
        <taxon>Eukaryota</taxon>
        <taxon>Metazoa</taxon>
        <taxon>Ecdysozoa</taxon>
        <taxon>Arthropoda</taxon>
        <taxon>Hexapoda</taxon>
        <taxon>Insecta</taxon>
        <taxon>Pterygota</taxon>
        <taxon>Neoptera</taxon>
        <taxon>Endopterygota</taxon>
        <taxon>Diptera</taxon>
        <taxon>Brachycera</taxon>
        <taxon>Muscomorpha</taxon>
        <taxon>Tephritoidea</taxon>
        <taxon>Tephritidae</taxon>
        <taxon>Ceratitis</taxon>
        <taxon>Ceratitis</taxon>
    </lineage>
</organism>
<dbReference type="SUPFAM" id="SSF117281">
    <property type="entry name" value="Kelch motif"/>
    <property type="match status" value="1"/>
</dbReference>
<dbReference type="Gene3D" id="1.25.40.420">
    <property type="match status" value="1"/>
</dbReference>
<evidence type="ECO:0000256" key="1">
    <source>
        <dbReference type="ARBA" id="ARBA00022441"/>
    </source>
</evidence>
<feature type="domain" description="BACK" evidence="2">
    <location>
        <begin position="81"/>
        <end position="178"/>
    </location>
</feature>
<reference evidence="3" key="1">
    <citation type="submission" date="2013-07" db="EMBL/GenBank/DDBJ databases">
        <authorList>
            <person name="Geib S."/>
        </authorList>
    </citation>
    <scope>NUCLEOTIDE SEQUENCE</scope>
</reference>
<reference evidence="3" key="2">
    <citation type="journal article" date="2014" name="BMC Genomics">
        <title>A genomic perspective to assessing quality of mass-reared SIT flies used in Mediterranean fruit fly (Ceratitis capitata) eradication in California.</title>
        <authorList>
            <person name="Calla B."/>
            <person name="Hall B."/>
            <person name="Hou S."/>
            <person name="Geib S.M."/>
        </authorList>
    </citation>
    <scope>NUCLEOTIDE SEQUENCE</scope>
</reference>
<protein>
    <submittedName>
        <fullName evidence="3">Kelch-like protein 5</fullName>
    </submittedName>
</protein>
<dbReference type="PIRSF" id="PIRSF037037">
    <property type="entry name" value="Kelch-like_protein_gigaxonin"/>
    <property type="match status" value="1"/>
</dbReference>
<dbReference type="Pfam" id="PF07707">
    <property type="entry name" value="BACK"/>
    <property type="match status" value="1"/>
</dbReference>
<keyword evidence="1" id="KW-0880">Kelch repeat</keyword>
<dbReference type="InterPro" id="IPR011705">
    <property type="entry name" value="BACK"/>
</dbReference>
<name>W8C3D5_CERCA</name>
<proteinExistence type="evidence at transcript level"/>
<dbReference type="Gene3D" id="2.120.10.80">
    <property type="entry name" value="Kelch-type beta propeller"/>
    <property type="match status" value="1"/>
</dbReference>
<dbReference type="InterPro" id="IPR006652">
    <property type="entry name" value="Kelch_1"/>
</dbReference>
<dbReference type="InterPro" id="IPR017096">
    <property type="entry name" value="BTB-kelch_protein"/>
</dbReference>
<dbReference type="PANTHER" id="PTHR45632">
    <property type="entry name" value="LD33804P"/>
    <property type="match status" value="1"/>
</dbReference>
<dbReference type="Pfam" id="PF24681">
    <property type="entry name" value="Kelch_KLHDC2_KLHL20_DRC7"/>
    <property type="match status" value="1"/>
</dbReference>
<gene>
    <name evidence="3" type="primary">KLHL5</name>
</gene>
<dbReference type="SMART" id="SM00875">
    <property type="entry name" value="BACK"/>
    <property type="match status" value="1"/>
</dbReference>
<dbReference type="Pfam" id="PF01344">
    <property type="entry name" value="Kelch_1"/>
    <property type="match status" value="1"/>
</dbReference>
<dbReference type="EMBL" id="GAMC01000108">
    <property type="protein sequence ID" value="JAC06448.1"/>
    <property type="molecule type" value="mRNA"/>
</dbReference>